<accession>A0A1H6CWS2</accession>
<feature type="signal peptide" evidence="2">
    <location>
        <begin position="1"/>
        <end position="19"/>
    </location>
</feature>
<evidence type="ECO:0008006" key="5">
    <source>
        <dbReference type="Google" id="ProtNLM"/>
    </source>
</evidence>
<sequence length="238" mass="24442">MRRYFTLSLACAAALSAAACSGTGQDDAAGGRGGTPSASRTHASAAGGDRNASADRRSATPRTSQSAHDKLLAAASAHMLEQNPPGTHNTPGPRGMFAVNADDVSELFIWETPDNRFCSGSDTADGGWSTTTCTAHASDTAYAPKPGLMNLGGLGGASGANYFFGVDRETLRGVTCNGRPVPYHQVISMAGGRRPVYAFVLPAETGGSVTVTVARGRTTAKEHIELLFGPSSKHPACA</sequence>
<dbReference type="EMBL" id="FNVU01000010">
    <property type="protein sequence ID" value="SEG77297.1"/>
    <property type="molecule type" value="Genomic_DNA"/>
</dbReference>
<proteinExistence type="predicted"/>
<organism evidence="3 4">
    <name type="scientific">Actinacidiphila yanglinensis</name>
    <dbReference type="NCBI Taxonomy" id="310779"/>
    <lineage>
        <taxon>Bacteria</taxon>
        <taxon>Bacillati</taxon>
        <taxon>Actinomycetota</taxon>
        <taxon>Actinomycetes</taxon>
        <taxon>Kitasatosporales</taxon>
        <taxon>Streptomycetaceae</taxon>
        <taxon>Actinacidiphila</taxon>
    </lineage>
</organism>
<dbReference type="AlphaFoldDB" id="A0A1H6CWS2"/>
<evidence type="ECO:0000256" key="2">
    <source>
        <dbReference type="SAM" id="SignalP"/>
    </source>
</evidence>
<evidence type="ECO:0000256" key="1">
    <source>
        <dbReference type="SAM" id="MobiDB-lite"/>
    </source>
</evidence>
<protein>
    <recommendedName>
        <fullName evidence="5">Lipoprotein</fullName>
    </recommendedName>
</protein>
<evidence type="ECO:0000313" key="4">
    <source>
        <dbReference type="Proteomes" id="UP000236754"/>
    </source>
</evidence>
<dbReference type="OrthoDB" id="4313631at2"/>
<feature type="region of interest" description="Disordered" evidence="1">
    <location>
        <begin position="22"/>
        <end position="67"/>
    </location>
</feature>
<feature type="chain" id="PRO_5038707236" description="Lipoprotein" evidence="2">
    <location>
        <begin position="20"/>
        <end position="238"/>
    </location>
</feature>
<keyword evidence="4" id="KW-1185">Reference proteome</keyword>
<name>A0A1H6CWS2_9ACTN</name>
<dbReference type="PROSITE" id="PS51257">
    <property type="entry name" value="PROKAR_LIPOPROTEIN"/>
    <property type="match status" value="1"/>
</dbReference>
<dbReference type="RefSeq" id="WP_103887973.1">
    <property type="nucleotide sequence ID" value="NZ_FNVU01000010.1"/>
</dbReference>
<reference evidence="3 4" key="1">
    <citation type="submission" date="2016-10" db="EMBL/GenBank/DDBJ databases">
        <authorList>
            <person name="de Groot N.N."/>
        </authorList>
    </citation>
    <scope>NUCLEOTIDE SEQUENCE [LARGE SCALE GENOMIC DNA]</scope>
    <source>
        <strain evidence="3 4">CGMCC 4.2023</strain>
    </source>
</reference>
<keyword evidence="2" id="KW-0732">Signal</keyword>
<gene>
    <name evidence="3" type="ORF">SAMN05216223_110201</name>
</gene>
<evidence type="ECO:0000313" key="3">
    <source>
        <dbReference type="EMBL" id="SEG77297.1"/>
    </source>
</evidence>
<dbReference type="Proteomes" id="UP000236754">
    <property type="component" value="Unassembled WGS sequence"/>
</dbReference>